<keyword evidence="2" id="KW-1185">Reference proteome</keyword>
<gene>
    <name evidence="1" type="ORF">OIU84_010430</name>
</gene>
<accession>A0AAD6JKP1</accession>
<dbReference type="Proteomes" id="UP001162972">
    <property type="component" value="Chromosome 6"/>
</dbReference>
<organism evidence="1 2">
    <name type="scientific">Salix udensis</name>
    <dbReference type="NCBI Taxonomy" id="889485"/>
    <lineage>
        <taxon>Eukaryota</taxon>
        <taxon>Viridiplantae</taxon>
        <taxon>Streptophyta</taxon>
        <taxon>Embryophyta</taxon>
        <taxon>Tracheophyta</taxon>
        <taxon>Spermatophyta</taxon>
        <taxon>Magnoliopsida</taxon>
        <taxon>eudicotyledons</taxon>
        <taxon>Gunneridae</taxon>
        <taxon>Pentapetalae</taxon>
        <taxon>rosids</taxon>
        <taxon>fabids</taxon>
        <taxon>Malpighiales</taxon>
        <taxon>Salicaceae</taxon>
        <taxon>Saliceae</taxon>
        <taxon>Salix</taxon>
    </lineage>
</organism>
<dbReference type="PANTHER" id="PTHR35769">
    <property type="entry name" value="CALCINEURIN-LIKE METALLO-PHOSPHOESTERASE SUPERFAMILY PROTEIN"/>
    <property type="match status" value="1"/>
</dbReference>
<protein>
    <submittedName>
        <fullName evidence="1">Uncharacterized protein</fullName>
    </submittedName>
</protein>
<dbReference type="AlphaFoldDB" id="A0AAD6JKP1"/>
<sequence length="123" mass="14077">MIVVGADKTIYLNGAIVPRVRRLVVEQGTDSTNSMNNKTSVFSPGSRGTLRAFTLVEILEGRVDKIAETWVSVTDDETAFRRGAYLFLTYSLKLEPNSRLVWLNFKWMEAKFKWTNYCTRFGN</sequence>
<dbReference type="PANTHER" id="PTHR35769:SF2">
    <property type="entry name" value="CALCINEURIN-LIKE METALLO-PHOSPHOESTERASE SUPERFAMILY PROTEIN"/>
    <property type="match status" value="1"/>
</dbReference>
<dbReference type="InterPro" id="IPR027629">
    <property type="entry name" value="DevT-like"/>
</dbReference>
<proteinExistence type="predicted"/>
<name>A0AAD6JKP1_9ROSI</name>
<comment type="caution">
    <text evidence="1">The sequence shown here is derived from an EMBL/GenBank/DDBJ whole genome shotgun (WGS) entry which is preliminary data.</text>
</comment>
<reference evidence="1 2" key="1">
    <citation type="journal article" date="2023" name="Int. J. Mol. Sci.">
        <title>De Novo Assembly and Annotation of 11 Diverse Shrub Willow (Salix) Genomes Reveals Novel Gene Organization in Sex-Linked Regions.</title>
        <authorList>
            <person name="Hyden B."/>
            <person name="Feng K."/>
            <person name="Yates T.B."/>
            <person name="Jawdy S."/>
            <person name="Cereghino C."/>
            <person name="Smart L.B."/>
            <person name="Muchero W."/>
        </authorList>
    </citation>
    <scope>NUCLEOTIDE SEQUENCE [LARGE SCALE GENOMIC DNA]</scope>
    <source>
        <tissue evidence="1">Shoot tip</tissue>
    </source>
</reference>
<evidence type="ECO:0000313" key="2">
    <source>
        <dbReference type="Proteomes" id="UP001162972"/>
    </source>
</evidence>
<dbReference type="EMBL" id="JAPFFJ010000016">
    <property type="protein sequence ID" value="KAJ6406913.1"/>
    <property type="molecule type" value="Genomic_DNA"/>
</dbReference>
<evidence type="ECO:0000313" key="1">
    <source>
        <dbReference type="EMBL" id="KAJ6406913.1"/>
    </source>
</evidence>